<feature type="domain" description="GGDEF" evidence="3">
    <location>
        <begin position="304"/>
        <end position="438"/>
    </location>
</feature>
<evidence type="ECO:0000313" key="4">
    <source>
        <dbReference type="EMBL" id="GGI80187.1"/>
    </source>
</evidence>
<dbReference type="InterPro" id="IPR000014">
    <property type="entry name" value="PAS"/>
</dbReference>
<dbReference type="InterPro" id="IPR052163">
    <property type="entry name" value="DGC-Regulatory_Protein"/>
</dbReference>
<dbReference type="CDD" id="cd00130">
    <property type="entry name" value="PAS"/>
    <property type="match status" value="1"/>
</dbReference>
<evidence type="ECO:0008006" key="6">
    <source>
        <dbReference type="Google" id="ProtNLM"/>
    </source>
</evidence>
<dbReference type="AlphaFoldDB" id="A0A917JPR8"/>
<dbReference type="PROSITE" id="PS50112">
    <property type="entry name" value="PAS"/>
    <property type="match status" value="2"/>
</dbReference>
<evidence type="ECO:0000256" key="1">
    <source>
        <dbReference type="ARBA" id="ARBA00001946"/>
    </source>
</evidence>
<dbReference type="NCBIfam" id="TIGR00254">
    <property type="entry name" value="GGDEF"/>
    <property type="match status" value="1"/>
</dbReference>
<dbReference type="SMART" id="SM00267">
    <property type="entry name" value="GGDEF"/>
    <property type="match status" value="1"/>
</dbReference>
<sequence>MSDLPQQIEVSSDNTPHDVIDTCLLQDLPDAIFLIDPETSNILYVNRNGYESLGMEKHEVLHHSVTTLQADVMNQPQWQEIAQVIKQSEEPFLFVGRHKRKDGTVFPVEVRTSNLYRGEQHLFLSVARDISRRVILDEQLEGHKHSLWYALNEATDGIWEWNIQSNSLFISPKLKQMLGYGPEEEPVSVDFWVNAIHPDDAERVMTNLNEHLAGKLDRYEAIYRLKNRANHYIWVHDRGKLSEEDEQGNPLIAVGMVQNVTEQIKLQERLESQAARDELTGVFNRRICRETLEQQVMTSRITGDDFAILLIDIDHFKEVNDEYGHEVGDKVLQAFVSNAQKYLRTEDVLFRWGGEEFLALLPKINAESAYIVASKLRHNIEIENVQLENGELINLTVSIGVAGYPLHGDSQKRLFQNADLAMYRAKANGRNRVEIFKES</sequence>
<protein>
    <recommendedName>
        <fullName evidence="6">Diguanylate cyclase</fullName>
    </recommendedName>
</protein>
<dbReference type="CDD" id="cd01949">
    <property type="entry name" value="GGDEF"/>
    <property type="match status" value="1"/>
</dbReference>
<dbReference type="InterPro" id="IPR000160">
    <property type="entry name" value="GGDEF_dom"/>
</dbReference>
<dbReference type="NCBIfam" id="TIGR00229">
    <property type="entry name" value="sensory_box"/>
    <property type="match status" value="2"/>
</dbReference>
<dbReference type="PANTHER" id="PTHR46663">
    <property type="entry name" value="DIGUANYLATE CYCLASE DGCT-RELATED"/>
    <property type="match status" value="1"/>
</dbReference>
<reference evidence="4" key="1">
    <citation type="journal article" date="2014" name="Int. J. Syst. Evol. Microbiol.">
        <title>Complete genome sequence of Corynebacterium casei LMG S-19264T (=DSM 44701T), isolated from a smear-ripened cheese.</title>
        <authorList>
            <consortium name="US DOE Joint Genome Institute (JGI-PGF)"/>
            <person name="Walter F."/>
            <person name="Albersmeier A."/>
            <person name="Kalinowski J."/>
            <person name="Ruckert C."/>
        </authorList>
    </citation>
    <scope>NUCLEOTIDE SEQUENCE</scope>
    <source>
        <strain evidence="4">JCM 30804</strain>
    </source>
</reference>
<dbReference type="SUPFAM" id="SSF55785">
    <property type="entry name" value="PYP-like sensor domain (PAS domain)"/>
    <property type="match status" value="2"/>
</dbReference>
<dbReference type="PROSITE" id="PS50887">
    <property type="entry name" value="GGDEF"/>
    <property type="match status" value="1"/>
</dbReference>
<gene>
    <name evidence="4" type="ORF">GCM10009332_16920</name>
</gene>
<dbReference type="PANTHER" id="PTHR46663:SF4">
    <property type="entry name" value="DIGUANYLATE CYCLASE DGCT-RELATED"/>
    <property type="match status" value="1"/>
</dbReference>
<dbReference type="Pfam" id="PF13426">
    <property type="entry name" value="PAS_9"/>
    <property type="match status" value="1"/>
</dbReference>
<name>A0A917JPR8_9GAMM</name>
<proteinExistence type="predicted"/>
<comment type="cofactor">
    <cofactor evidence="1">
        <name>Mg(2+)</name>
        <dbReference type="ChEBI" id="CHEBI:18420"/>
    </cofactor>
</comment>
<dbReference type="SMART" id="SM00091">
    <property type="entry name" value="PAS"/>
    <property type="match status" value="2"/>
</dbReference>
<dbReference type="FunFam" id="3.30.70.270:FF:000001">
    <property type="entry name" value="Diguanylate cyclase domain protein"/>
    <property type="match status" value="1"/>
</dbReference>
<dbReference type="Pfam" id="PF00990">
    <property type="entry name" value="GGDEF"/>
    <property type="match status" value="1"/>
</dbReference>
<evidence type="ECO:0000259" key="3">
    <source>
        <dbReference type="PROSITE" id="PS50887"/>
    </source>
</evidence>
<dbReference type="InterPro" id="IPR013655">
    <property type="entry name" value="PAS_fold_3"/>
</dbReference>
<dbReference type="RefSeq" id="WP_188919811.1">
    <property type="nucleotide sequence ID" value="NZ_BMPZ01000003.1"/>
</dbReference>
<feature type="domain" description="PAS" evidence="2">
    <location>
        <begin position="24"/>
        <end position="61"/>
    </location>
</feature>
<evidence type="ECO:0000313" key="5">
    <source>
        <dbReference type="Proteomes" id="UP000613743"/>
    </source>
</evidence>
<dbReference type="SMART" id="SM00086">
    <property type="entry name" value="PAC"/>
    <property type="match status" value="2"/>
</dbReference>
<dbReference type="SUPFAM" id="SSF55073">
    <property type="entry name" value="Nucleotide cyclase"/>
    <property type="match status" value="1"/>
</dbReference>
<evidence type="ECO:0000259" key="2">
    <source>
        <dbReference type="PROSITE" id="PS50112"/>
    </source>
</evidence>
<accession>A0A917JPR8</accession>
<dbReference type="InterPro" id="IPR043128">
    <property type="entry name" value="Rev_trsase/Diguanyl_cyclase"/>
</dbReference>
<organism evidence="4 5">
    <name type="scientific">Shewanella gelidii</name>
    <dbReference type="NCBI Taxonomy" id="1642821"/>
    <lineage>
        <taxon>Bacteria</taxon>
        <taxon>Pseudomonadati</taxon>
        <taxon>Pseudomonadota</taxon>
        <taxon>Gammaproteobacteria</taxon>
        <taxon>Alteromonadales</taxon>
        <taxon>Shewanellaceae</taxon>
        <taxon>Shewanella</taxon>
    </lineage>
</organism>
<dbReference type="Gene3D" id="3.30.70.270">
    <property type="match status" value="1"/>
</dbReference>
<dbReference type="InterPro" id="IPR035965">
    <property type="entry name" value="PAS-like_dom_sf"/>
</dbReference>
<comment type="caution">
    <text evidence="4">The sequence shown here is derived from an EMBL/GenBank/DDBJ whole genome shotgun (WGS) entry which is preliminary data.</text>
</comment>
<dbReference type="GO" id="GO:0003824">
    <property type="term" value="F:catalytic activity"/>
    <property type="evidence" value="ECO:0007669"/>
    <property type="project" value="UniProtKB-ARBA"/>
</dbReference>
<dbReference type="EMBL" id="BMPZ01000003">
    <property type="protein sequence ID" value="GGI80187.1"/>
    <property type="molecule type" value="Genomic_DNA"/>
</dbReference>
<feature type="domain" description="PAS" evidence="2">
    <location>
        <begin position="143"/>
        <end position="215"/>
    </location>
</feature>
<dbReference type="InterPro" id="IPR001610">
    <property type="entry name" value="PAC"/>
</dbReference>
<dbReference type="Gene3D" id="3.30.450.20">
    <property type="entry name" value="PAS domain"/>
    <property type="match status" value="2"/>
</dbReference>
<reference evidence="4" key="2">
    <citation type="submission" date="2020-09" db="EMBL/GenBank/DDBJ databases">
        <authorList>
            <person name="Sun Q."/>
            <person name="Ohkuma M."/>
        </authorList>
    </citation>
    <scope>NUCLEOTIDE SEQUENCE</scope>
    <source>
        <strain evidence="4">JCM 30804</strain>
    </source>
</reference>
<dbReference type="Proteomes" id="UP000613743">
    <property type="component" value="Unassembled WGS sequence"/>
</dbReference>
<dbReference type="InterPro" id="IPR029787">
    <property type="entry name" value="Nucleotide_cyclase"/>
</dbReference>
<dbReference type="Pfam" id="PF08447">
    <property type="entry name" value="PAS_3"/>
    <property type="match status" value="1"/>
</dbReference>
<keyword evidence="5" id="KW-1185">Reference proteome</keyword>